<organism evidence="1">
    <name type="scientific">Anguilla anguilla</name>
    <name type="common">European freshwater eel</name>
    <name type="synonym">Muraena anguilla</name>
    <dbReference type="NCBI Taxonomy" id="7936"/>
    <lineage>
        <taxon>Eukaryota</taxon>
        <taxon>Metazoa</taxon>
        <taxon>Chordata</taxon>
        <taxon>Craniata</taxon>
        <taxon>Vertebrata</taxon>
        <taxon>Euteleostomi</taxon>
        <taxon>Actinopterygii</taxon>
        <taxon>Neopterygii</taxon>
        <taxon>Teleostei</taxon>
        <taxon>Anguilliformes</taxon>
        <taxon>Anguillidae</taxon>
        <taxon>Anguilla</taxon>
    </lineage>
</organism>
<protein>
    <submittedName>
        <fullName evidence="1">Uncharacterized protein</fullName>
    </submittedName>
</protein>
<evidence type="ECO:0000313" key="1">
    <source>
        <dbReference type="EMBL" id="JAH27597.1"/>
    </source>
</evidence>
<sequence length="70" mass="7849">MLRTASLIEGQRCIRIEIHITITHLLLIYCKLQIANSNGPRMEPCGTPLFISRKLDCIPPATVACFLPDK</sequence>
<accession>A0A0E9RFJ8</accession>
<reference evidence="1" key="2">
    <citation type="journal article" date="2015" name="Fish Shellfish Immunol.">
        <title>Early steps in the European eel (Anguilla anguilla)-Vibrio vulnificus interaction in the gills: Role of the RtxA13 toxin.</title>
        <authorList>
            <person name="Callol A."/>
            <person name="Pajuelo D."/>
            <person name="Ebbesson L."/>
            <person name="Teles M."/>
            <person name="MacKenzie S."/>
            <person name="Amaro C."/>
        </authorList>
    </citation>
    <scope>NUCLEOTIDE SEQUENCE</scope>
</reference>
<name>A0A0E9RFJ8_ANGAN</name>
<reference evidence="1" key="1">
    <citation type="submission" date="2014-11" db="EMBL/GenBank/DDBJ databases">
        <authorList>
            <person name="Amaro Gonzalez C."/>
        </authorList>
    </citation>
    <scope>NUCLEOTIDE SEQUENCE</scope>
</reference>
<proteinExistence type="predicted"/>
<dbReference type="AlphaFoldDB" id="A0A0E9RFJ8"/>
<dbReference type="EMBL" id="GBXM01080980">
    <property type="protein sequence ID" value="JAH27597.1"/>
    <property type="molecule type" value="Transcribed_RNA"/>
</dbReference>